<comment type="caution">
    <text evidence="8">The sequence shown here is derived from an EMBL/GenBank/DDBJ whole genome shotgun (WGS) entry which is preliminary data.</text>
</comment>
<keyword evidence="7" id="KW-0653">Protein transport</keyword>
<gene>
    <name evidence="8" type="ORF">FYJ29_09855</name>
</gene>
<evidence type="ECO:0000256" key="6">
    <source>
        <dbReference type="ARBA" id="ARBA00023136"/>
    </source>
</evidence>
<evidence type="ECO:0000256" key="5">
    <source>
        <dbReference type="ARBA" id="ARBA00022989"/>
    </source>
</evidence>
<evidence type="ECO:0000313" key="8">
    <source>
        <dbReference type="EMBL" id="MSS18055.1"/>
    </source>
</evidence>
<reference evidence="8 9" key="1">
    <citation type="submission" date="2019-08" db="EMBL/GenBank/DDBJ databases">
        <title>In-depth cultivation of the pig gut microbiome towards novel bacterial diversity and tailored functional studies.</title>
        <authorList>
            <person name="Wylensek D."/>
            <person name="Hitch T.C.A."/>
            <person name="Clavel T."/>
        </authorList>
    </citation>
    <scope>NUCLEOTIDE SEQUENCE [LARGE SCALE GENOMIC DNA]</scope>
    <source>
        <strain evidence="8 9">Oil-RF-744-WCA-WT-10</strain>
    </source>
</reference>
<evidence type="ECO:0000256" key="2">
    <source>
        <dbReference type="ARBA" id="ARBA00005811"/>
    </source>
</evidence>
<dbReference type="GO" id="GO:0015031">
    <property type="term" value="P:protein transport"/>
    <property type="evidence" value="ECO:0007669"/>
    <property type="project" value="UniProtKB-KW"/>
</dbReference>
<comment type="subcellular location">
    <subcellularLocation>
        <location evidence="1">Cell membrane</location>
        <topology evidence="1">Single-pass membrane protein</topology>
    </subcellularLocation>
    <subcellularLocation>
        <location evidence="7">Cell membrane</location>
        <topology evidence="7">Single-pass type II membrane protein</topology>
    </subcellularLocation>
</comment>
<dbReference type="AlphaFoldDB" id="A0A6L5XE75"/>
<keyword evidence="5" id="KW-1133">Transmembrane helix</keyword>
<dbReference type="RefSeq" id="WP_154328763.1">
    <property type="nucleotide sequence ID" value="NZ_CP045696.1"/>
</dbReference>
<evidence type="ECO:0000256" key="7">
    <source>
        <dbReference type="RuleBase" id="RU003879"/>
    </source>
</evidence>
<keyword evidence="6" id="KW-0472">Membrane</keyword>
<dbReference type="EMBL" id="VULT01000015">
    <property type="protein sequence ID" value="MSS18055.1"/>
    <property type="molecule type" value="Genomic_DNA"/>
</dbReference>
<dbReference type="GO" id="GO:0022857">
    <property type="term" value="F:transmembrane transporter activity"/>
    <property type="evidence" value="ECO:0007669"/>
    <property type="project" value="InterPro"/>
</dbReference>
<dbReference type="InterPro" id="IPR003400">
    <property type="entry name" value="ExbD"/>
</dbReference>
<evidence type="ECO:0000256" key="1">
    <source>
        <dbReference type="ARBA" id="ARBA00004162"/>
    </source>
</evidence>
<keyword evidence="9" id="KW-1185">Reference proteome</keyword>
<evidence type="ECO:0000313" key="9">
    <source>
        <dbReference type="Proteomes" id="UP000483362"/>
    </source>
</evidence>
<protein>
    <submittedName>
        <fullName evidence="8">Biopolymer transporter ExbD</fullName>
    </submittedName>
</protein>
<dbReference type="PANTHER" id="PTHR30558">
    <property type="entry name" value="EXBD MEMBRANE COMPONENT OF PMF-DRIVEN MACROMOLECULE IMPORT SYSTEM"/>
    <property type="match status" value="1"/>
</dbReference>
<accession>A0A6L5XE75</accession>
<evidence type="ECO:0000256" key="4">
    <source>
        <dbReference type="ARBA" id="ARBA00022692"/>
    </source>
</evidence>
<dbReference type="Proteomes" id="UP000483362">
    <property type="component" value="Unassembled WGS sequence"/>
</dbReference>
<keyword evidence="4 7" id="KW-0812">Transmembrane</keyword>
<dbReference type="GO" id="GO:0005886">
    <property type="term" value="C:plasma membrane"/>
    <property type="evidence" value="ECO:0007669"/>
    <property type="project" value="UniProtKB-SubCell"/>
</dbReference>
<dbReference type="Pfam" id="PF02472">
    <property type="entry name" value="ExbD"/>
    <property type="match status" value="1"/>
</dbReference>
<name>A0A6L5XE75_9BACT</name>
<proteinExistence type="inferred from homology"/>
<keyword evidence="7" id="KW-0813">Transport</keyword>
<organism evidence="8 9">
    <name type="scientific">Sodaliphilus pleomorphus</name>
    <dbReference type="NCBI Taxonomy" id="2606626"/>
    <lineage>
        <taxon>Bacteria</taxon>
        <taxon>Pseudomonadati</taxon>
        <taxon>Bacteroidota</taxon>
        <taxon>Bacteroidia</taxon>
        <taxon>Bacteroidales</taxon>
        <taxon>Muribaculaceae</taxon>
        <taxon>Sodaliphilus</taxon>
    </lineage>
</organism>
<evidence type="ECO:0000256" key="3">
    <source>
        <dbReference type="ARBA" id="ARBA00022475"/>
    </source>
</evidence>
<keyword evidence="3" id="KW-1003">Cell membrane</keyword>
<comment type="similarity">
    <text evidence="2 7">Belongs to the ExbD/TolR family.</text>
</comment>
<dbReference type="PANTHER" id="PTHR30558:SF3">
    <property type="entry name" value="BIOPOLYMER TRANSPORT PROTEIN EXBD-RELATED"/>
    <property type="match status" value="1"/>
</dbReference>
<sequence>MAKKNLSHQKKFDTRIDFTPMVDMNMLLITFFMLCTTMLKSQTLKIALPTNNDDSKTEQNQNQAAESQAITIIIDGKEVDDERLGARSNPQDVKFYYYEGQLNLADLSNFKEAKGITSGDNKNMNYLRSIFMEKNKEALKLIAVEKKKWEKHQFSKNDAANDSLYQAAATKIRQRDDLHPPIVMIKPTGRASYSDVVAILDEMQINNISRFQIETLSKDDSTALAKRGVVLPPVGK</sequence>